<name>A0A3N1HB34_9PSEU</name>
<reference evidence="1 2" key="1">
    <citation type="submission" date="2018-11" db="EMBL/GenBank/DDBJ databases">
        <title>Sequencing the genomes of 1000 actinobacteria strains.</title>
        <authorList>
            <person name="Klenk H.-P."/>
        </authorList>
    </citation>
    <scope>NUCLEOTIDE SEQUENCE [LARGE SCALE GENOMIC DNA]</scope>
    <source>
        <strain evidence="1 2">DSM 44231</strain>
    </source>
</reference>
<sequence>MVIWFRHRKKAWSADLHSSLLAYYCDLMEFERGQRWRVQSWSQEVRVRDNGDVDQRVRVTVVAECDRLDFVSFHDRVNWDWPEKNRDRVRVEVRTPERHGIGGTRLDVTHRWLRKGQIKAFVHLDRPIVRGEEFTFVAEMFWPEKCLPFVRGDGPDSFLVSFGEITRMVEYRVVLPKRWAVNFEHFGLTPGRDDYVLTASVNQEGRMVASLTVRDLPGYRKVGLKLDTPSAPA</sequence>
<organism evidence="1 2">
    <name type="scientific">Saccharothrix texasensis</name>
    <dbReference type="NCBI Taxonomy" id="103734"/>
    <lineage>
        <taxon>Bacteria</taxon>
        <taxon>Bacillati</taxon>
        <taxon>Actinomycetota</taxon>
        <taxon>Actinomycetes</taxon>
        <taxon>Pseudonocardiales</taxon>
        <taxon>Pseudonocardiaceae</taxon>
        <taxon>Saccharothrix</taxon>
    </lineage>
</organism>
<evidence type="ECO:0000313" key="2">
    <source>
        <dbReference type="Proteomes" id="UP000268727"/>
    </source>
</evidence>
<accession>A0A3N1HB34</accession>
<evidence type="ECO:0000313" key="1">
    <source>
        <dbReference type="EMBL" id="ROP39502.1"/>
    </source>
</evidence>
<dbReference type="AlphaFoldDB" id="A0A3N1HB34"/>
<dbReference type="Proteomes" id="UP000268727">
    <property type="component" value="Unassembled WGS sequence"/>
</dbReference>
<gene>
    <name evidence="1" type="ORF">EDD40_4891</name>
</gene>
<comment type="caution">
    <text evidence="1">The sequence shown here is derived from an EMBL/GenBank/DDBJ whole genome shotgun (WGS) entry which is preliminary data.</text>
</comment>
<protein>
    <submittedName>
        <fullName evidence="1">Uncharacterized protein</fullName>
    </submittedName>
</protein>
<dbReference type="EMBL" id="RJKM01000001">
    <property type="protein sequence ID" value="ROP39502.1"/>
    <property type="molecule type" value="Genomic_DNA"/>
</dbReference>
<keyword evidence="2" id="KW-1185">Reference proteome</keyword>
<proteinExistence type="predicted"/>